<keyword evidence="1" id="KW-0732">Signal</keyword>
<evidence type="ECO:0000313" key="3">
    <source>
        <dbReference type="Proteomes" id="UP000195893"/>
    </source>
</evidence>
<reference evidence="2 3" key="1">
    <citation type="submission" date="2017-04" db="EMBL/GenBank/DDBJ databases">
        <title>Complete genome of Campylobacter concisus ATCC 33237T and draft genomes for an additional eight well characterized C. concisus strains.</title>
        <authorList>
            <person name="Cornelius A.J."/>
            <person name="Miller W.G."/>
            <person name="Lastovica A.J."/>
            <person name="On S.L."/>
            <person name="French N.P."/>
            <person name="Vandenberg O."/>
            <person name="Biggs P.J."/>
        </authorList>
    </citation>
    <scope>NUCLEOTIDE SEQUENCE [LARGE SCALE GENOMIC DNA]</scope>
    <source>
        <strain evidence="2 3">Lasto127.99</strain>
    </source>
</reference>
<proteinExistence type="predicted"/>
<feature type="signal peptide" evidence="1">
    <location>
        <begin position="1"/>
        <end position="23"/>
    </location>
</feature>
<dbReference type="PROSITE" id="PS51257">
    <property type="entry name" value="PROKAR_LIPOPROTEIN"/>
    <property type="match status" value="1"/>
</dbReference>
<evidence type="ECO:0008006" key="4">
    <source>
        <dbReference type="Google" id="ProtNLM"/>
    </source>
</evidence>
<dbReference type="Proteomes" id="UP000195893">
    <property type="component" value="Unassembled WGS sequence"/>
</dbReference>
<accession>A0A1Y5N8D3</accession>
<name>A0A1Y5N8D3_9BACT</name>
<gene>
    <name evidence="2" type="ORF">B9N60_06580</name>
</gene>
<protein>
    <recommendedName>
        <fullName evidence="4">TraT complement resistance protein</fullName>
    </recommendedName>
</protein>
<comment type="caution">
    <text evidence="2">The sequence shown here is derived from an EMBL/GenBank/DDBJ whole genome shotgun (WGS) entry which is preliminary data.</text>
</comment>
<sequence>MRNFFLFVLAVFFVGCASSTPNISVKTSDPIFFTLGEANKSVYVNFKNSATGQDVNAEILSEFAKAGFRNEPNIKNADFIILGDVQSFSRTTKRDPRFSMGMGYGFGRPSFGFGYSMFFPFDYDDYDDDFSTNSYAYYMQVSVLVRPKDGGEKATNISLMQAGNVYSSSYIWPFFKERLAKQIVSFFYNVSQR</sequence>
<feature type="chain" id="PRO_5013006355" description="TraT complement resistance protein" evidence="1">
    <location>
        <begin position="24"/>
        <end position="193"/>
    </location>
</feature>
<dbReference type="AlphaFoldDB" id="A0A1Y5N8D3"/>
<organism evidence="2 3">
    <name type="scientific">Campylobacter concisus</name>
    <dbReference type="NCBI Taxonomy" id="199"/>
    <lineage>
        <taxon>Bacteria</taxon>
        <taxon>Pseudomonadati</taxon>
        <taxon>Campylobacterota</taxon>
        <taxon>Epsilonproteobacteria</taxon>
        <taxon>Campylobacterales</taxon>
        <taxon>Campylobacteraceae</taxon>
        <taxon>Campylobacter</taxon>
    </lineage>
</organism>
<evidence type="ECO:0000256" key="1">
    <source>
        <dbReference type="SAM" id="SignalP"/>
    </source>
</evidence>
<dbReference type="RefSeq" id="WP_087581762.1">
    <property type="nucleotide sequence ID" value="NZ_NDYQ01000009.1"/>
</dbReference>
<dbReference type="EMBL" id="NDYQ01000009">
    <property type="protein sequence ID" value="OUT17121.1"/>
    <property type="molecule type" value="Genomic_DNA"/>
</dbReference>
<evidence type="ECO:0000313" key="2">
    <source>
        <dbReference type="EMBL" id="OUT17121.1"/>
    </source>
</evidence>